<dbReference type="Proteomes" id="UP000802098">
    <property type="component" value="Unassembled WGS sequence"/>
</dbReference>
<evidence type="ECO:0000259" key="1">
    <source>
        <dbReference type="SMART" id="SM01321"/>
    </source>
</evidence>
<feature type="domain" description="Transposase IS200-like" evidence="1">
    <location>
        <begin position="9"/>
        <end position="123"/>
    </location>
</feature>
<name>A0ABX0HWK7_9BURK</name>
<dbReference type="PANTHER" id="PTHR34322:SF2">
    <property type="entry name" value="TRANSPOSASE IS200-LIKE DOMAIN-CONTAINING PROTEIN"/>
    <property type="match status" value="1"/>
</dbReference>
<protein>
    <submittedName>
        <fullName evidence="2">Transposase</fullName>
    </submittedName>
</protein>
<comment type="caution">
    <text evidence="2">The sequence shown here is derived from an EMBL/GenBank/DDBJ whole genome shotgun (WGS) entry which is preliminary data.</text>
</comment>
<accession>A0ABX0HWK7</accession>
<dbReference type="InterPro" id="IPR036515">
    <property type="entry name" value="Transposase_17_sf"/>
</dbReference>
<organism evidence="2 3">
    <name type="scientific">Rubrivivax benzoatilyticus</name>
    <dbReference type="NCBI Taxonomy" id="316997"/>
    <lineage>
        <taxon>Bacteria</taxon>
        <taxon>Pseudomonadati</taxon>
        <taxon>Pseudomonadota</taxon>
        <taxon>Betaproteobacteria</taxon>
        <taxon>Burkholderiales</taxon>
        <taxon>Sphaerotilaceae</taxon>
        <taxon>Rubrivivax</taxon>
    </lineage>
</organism>
<dbReference type="SMART" id="SM01321">
    <property type="entry name" value="Y1_Tnp"/>
    <property type="match status" value="1"/>
</dbReference>
<evidence type="ECO:0000313" key="3">
    <source>
        <dbReference type="Proteomes" id="UP000802098"/>
    </source>
</evidence>
<gene>
    <name evidence="2" type="ORF">G7087_13505</name>
</gene>
<reference evidence="2 3" key="1">
    <citation type="submission" date="2020-03" db="EMBL/GenBank/DDBJ databases">
        <title>Rubrivivax benzoatilyticus JA2 (sequenced after 10 years sub-culturing).</title>
        <authorList>
            <person name="Gupta D."/>
            <person name="Chintalapati S."/>
            <person name="Chintalapati V.R."/>
        </authorList>
    </citation>
    <scope>NUCLEOTIDE SEQUENCE [LARGE SCALE GENOMIC DNA]</scope>
    <source>
        <strain evidence="2 3">JA2-Mal</strain>
    </source>
</reference>
<sequence>MARPLRIEFPGATYHLTSRGNRQEPIYRDDADRRIHLAVLGDAARRFDVAVLAYCQMGNHVHLVAQTREANLSRFMRHLNGVYTQRFNRRHRISGHLFQGRFGASLVNRDDYLVTACRYIERNPVACGLVVHPADWRWSSCRAHLGLEPAPDWLDDDGLQAFLLGRAPASEDERWQARALYAQLVGQPVTRPAAKAGVRSHET</sequence>
<dbReference type="PANTHER" id="PTHR34322">
    <property type="entry name" value="TRANSPOSASE, Y1_TNP DOMAIN-CONTAINING"/>
    <property type="match status" value="1"/>
</dbReference>
<evidence type="ECO:0000313" key="2">
    <source>
        <dbReference type="EMBL" id="NHK99396.1"/>
    </source>
</evidence>
<proteinExistence type="predicted"/>
<keyword evidence="3" id="KW-1185">Reference proteome</keyword>
<dbReference type="EMBL" id="JAAOCD010000006">
    <property type="protein sequence ID" value="NHK99396.1"/>
    <property type="molecule type" value="Genomic_DNA"/>
</dbReference>
<dbReference type="InterPro" id="IPR002686">
    <property type="entry name" value="Transposase_17"/>
</dbReference>
<dbReference type="SUPFAM" id="SSF143422">
    <property type="entry name" value="Transposase IS200-like"/>
    <property type="match status" value="1"/>
</dbReference>
<dbReference type="Gene3D" id="3.30.70.1290">
    <property type="entry name" value="Transposase IS200-like"/>
    <property type="match status" value="1"/>
</dbReference>
<dbReference type="Pfam" id="PF01797">
    <property type="entry name" value="Y1_Tnp"/>
    <property type="match status" value="1"/>
</dbReference>
<dbReference type="RefSeq" id="WP_009855951.1">
    <property type="nucleotide sequence ID" value="NZ_JAAOCD010000006.1"/>
</dbReference>